<evidence type="ECO:0000256" key="2">
    <source>
        <dbReference type="ARBA" id="ARBA00023315"/>
    </source>
</evidence>
<proteinExistence type="predicted"/>
<dbReference type="InterPro" id="IPR051321">
    <property type="entry name" value="PHA/PHB_synthase"/>
</dbReference>
<comment type="caution">
    <text evidence="6">The sequence shown here is derived from an EMBL/GenBank/DDBJ whole genome shotgun (WGS) entry which is preliminary data.</text>
</comment>
<dbReference type="PANTHER" id="PTHR36837">
    <property type="entry name" value="POLY(3-HYDROXYALKANOATE) POLYMERASE SUBUNIT PHAC"/>
    <property type="match status" value="1"/>
</dbReference>
<dbReference type="SUPFAM" id="SSF53474">
    <property type="entry name" value="alpha/beta-Hydrolases"/>
    <property type="match status" value="1"/>
</dbReference>
<sequence length="557" mass="61643">MARVTGGLSPAALWLAFADWAVHLSVAPGKQTELALKAWRKSVRLSSDTLRSALDPATPPCIEPLPGDERFRDGGWNALPYRLWYENFLLAQQWWHVATHDVPGVSSHHEDVVSFAARQWLDMVSPSNSPWTNPVVARETLKTGGQNLIEGFRNWSEDAQRTKEGLPPLGSEAFTPGKTIAVTPGKVVFRNHLIELIQYAPVTETVHSEPVLIAPAWIMKYYILDLSPQNSLIRYLVSLGRTVFCMSWRNVTAKDRDLSLEDYRRLGVMAALDAAIVPDQKIHAAGYCLGGTLLALAAAAMAEVGDDRLATMTLFAAQTDFSEPGELQLFIDDSQVSFLEAMMWEHGTLDSAQMAGAFQLLKSNDLIWSRMIHDYLMGQRTPMIDLMAWNADATRMPYRMHSEYLRKFFLDNDLASGRHIVDSRPIALQNIRAPIFAVGTERDHVAPWQSVYKVHYLSDAPVTFVLTSGGHNAGIVNEPGHPHRHFRIATKAPADALLSAEEFMAAAPTQEGSWWPAWAEWLAVHSAGGRTSPPAMGAPEKGYAPLTDAPGTYVLQS</sequence>
<feature type="domain" description="Poly-beta-hydroxybutyrate polymerase N-terminal" evidence="4">
    <location>
        <begin position="68"/>
        <end position="236"/>
    </location>
</feature>
<dbReference type="InterPro" id="IPR010941">
    <property type="entry name" value="PhaC_N"/>
</dbReference>
<protein>
    <submittedName>
        <fullName evidence="6">Polyhydroxyalkanoate synthase</fullName>
        <ecNumber evidence="6">2.3.1.-</ecNumber>
    </submittedName>
</protein>
<reference evidence="6 7" key="1">
    <citation type="submission" date="2020-08" db="EMBL/GenBank/DDBJ databases">
        <title>Genomic Encyclopedia of Type Strains, Phase IV (KMG-IV): sequencing the most valuable type-strain genomes for metagenomic binning, comparative biology and taxonomic classification.</title>
        <authorList>
            <person name="Goeker M."/>
        </authorList>
    </citation>
    <scope>NUCLEOTIDE SEQUENCE [LARGE SCALE GENOMIC DNA]</scope>
    <source>
        <strain evidence="6 7">DSM 17498</strain>
    </source>
</reference>
<dbReference type="InterPro" id="IPR029058">
    <property type="entry name" value="AB_hydrolase_fold"/>
</dbReference>
<evidence type="ECO:0000313" key="7">
    <source>
        <dbReference type="Proteomes" id="UP000521227"/>
    </source>
</evidence>
<dbReference type="InterPro" id="IPR022211">
    <property type="entry name" value="PHBC_N"/>
</dbReference>
<organism evidence="6 7">
    <name type="scientific">Afipia massiliensis</name>
    <dbReference type="NCBI Taxonomy" id="211460"/>
    <lineage>
        <taxon>Bacteria</taxon>
        <taxon>Pseudomonadati</taxon>
        <taxon>Pseudomonadota</taxon>
        <taxon>Alphaproteobacteria</taxon>
        <taxon>Hyphomicrobiales</taxon>
        <taxon>Nitrobacteraceae</taxon>
        <taxon>Afipia</taxon>
    </lineage>
</organism>
<evidence type="ECO:0000256" key="1">
    <source>
        <dbReference type="ARBA" id="ARBA00022679"/>
    </source>
</evidence>
<dbReference type="AlphaFoldDB" id="A0A840N8Y2"/>
<name>A0A840N8Y2_9BRAD</name>
<evidence type="ECO:0000313" key="6">
    <source>
        <dbReference type="EMBL" id="MBB5055057.1"/>
    </source>
</evidence>
<gene>
    <name evidence="6" type="ORF">HNQ36_005068</name>
</gene>
<dbReference type="EMBL" id="JACHIJ010000010">
    <property type="protein sequence ID" value="MBB5055057.1"/>
    <property type="molecule type" value="Genomic_DNA"/>
</dbReference>
<dbReference type="GO" id="GO:0042619">
    <property type="term" value="P:poly-hydroxybutyrate biosynthetic process"/>
    <property type="evidence" value="ECO:0007669"/>
    <property type="project" value="InterPro"/>
</dbReference>
<dbReference type="Gene3D" id="3.40.50.1820">
    <property type="entry name" value="alpha/beta hydrolase"/>
    <property type="match status" value="1"/>
</dbReference>
<evidence type="ECO:0000259" key="5">
    <source>
        <dbReference type="Pfam" id="PF12551"/>
    </source>
</evidence>
<evidence type="ECO:0000256" key="3">
    <source>
        <dbReference type="SAM" id="MobiDB-lite"/>
    </source>
</evidence>
<evidence type="ECO:0000259" key="4">
    <source>
        <dbReference type="Pfam" id="PF07167"/>
    </source>
</evidence>
<dbReference type="Proteomes" id="UP000521227">
    <property type="component" value="Unassembled WGS sequence"/>
</dbReference>
<feature type="domain" description="Poly-beta-hydroxybutyrate polymerase N-terminal" evidence="5">
    <location>
        <begin position="1"/>
        <end position="30"/>
    </location>
</feature>
<dbReference type="Pfam" id="PF12551">
    <property type="entry name" value="PHBC_N"/>
    <property type="match status" value="1"/>
</dbReference>
<feature type="region of interest" description="Disordered" evidence="3">
    <location>
        <begin position="531"/>
        <end position="550"/>
    </location>
</feature>
<keyword evidence="1 6" id="KW-0808">Transferase</keyword>
<dbReference type="GO" id="GO:0016746">
    <property type="term" value="F:acyltransferase activity"/>
    <property type="evidence" value="ECO:0007669"/>
    <property type="project" value="UniProtKB-KW"/>
</dbReference>
<dbReference type="Pfam" id="PF07167">
    <property type="entry name" value="PhaC_N"/>
    <property type="match status" value="1"/>
</dbReference>
<accession>A0A840N8Y2</accession>
<dbReference type="PANTHER" id="PTHR36837:SF5">
    <property type="entry name" value="POLY-3-HYDROXYBUTYRATE SYNTHASE"/>
    <property type="match status" value="1"/>
</dbReference>
<keyword evidence="2 6" id="KW-0012">Acyltransferase</keyword>
<dbReference type="EC" id="2.3.1.-" evidence="6"/>